<accession>A0A7U7ET58</accession>
<keyword evidence="2" id="KW-1005">Bacterial flagellum biogenesis</keyword>
<feature type="domain" description="Flagellar protein FlgJ N-terminal" evidence="4">
    <location>
        <begin position="43"/>
        <end position="93"/>
    </location>
</feature>
<dbReference type="InterPro" id="IPR008258">
    <property type="entry name" value="Transglycosylase_SLT_dom_1"/>
</dbReference>
<comment type="similarity">
    <text evidence="1">Belongs to the transglycosylase Slt family.</text>
</comment>
<dbReference type="GO" id="GO:0000270">
    <property type="term" value="P:peptidoglycan metabolic process"/>
    <property type="evidence" value="ECO:0007669"/>
    <property type="project" value="InterPro"/>
</dbReference>
<evidence type="ECO:0000256" key="1">
    <source>
        <dbReference type="ARBA" id="ARBA00007734"/>
    </source>
</evidence>
<dbReference type="SUPFAM" id="SSF53955">
    <property type="entry name" value="Lysozyme-like"/>
    <property type="match status" value="1"/>
</dbReference>
<dbReference type="InterPro" id="IPR000189">
    <property type="entry name" value="Transglyc_AS"/>
</dbReference>
<dbReference type="Proteomes" id="UP000583387">
    <property type="component" value="Unassembled WGS sequence"/>
</dbReference>
<dbReference type="InterPro" id="IPR023346">
    <property type="entry name" value="Lysozyme-like_dom_sf"/>
</dbReference>
<dbReference type="GO" id="GO:0008933">
    <property type="term" value="F:peptidoglycan lytic transglycosylase activity"/>
    <property type="evidence" value="ECO:0007669"/>
    <property type="project" value="InterPro"/>
</dbReference>
<evidence type="ECO:0000259" key="4">
    <source>
        <dbReference type="Pfam" id="PF10135"/>
    </source>
</evidence>
<evidence type="ECO:0000313" key="5">
    <source>
        <dbReference type="EMBL" id="CAD5109805.1"/>
    </source>
</evidence>
<dbReference type="PROSITE" id="PS00922">
    <property type="entry name" value="TRANSGLYCOSYLASE"/>
    <property type="match status" value="1"/>
</dbReference>
<dbReference type="Pfam" id="PF01464">
    <property type="entry name" value="SLT"/>
    <property type="match status" value="1"/>
</dbReference>
<dbReference type="PANTHER" id="PTHR37423:SF2">
    <property type="entry name" value="MEMBRANE-BOUND LYTIC MUREIN TRANSGLYCOSYLASE C"/>
    <property type="match status" value="1"/>
</dbReference>
<feature type="domain" description="Transglycosylase SLT" evidence="3">
    <location>
        <begin position="152"/>
        <end position="250"/>
    </location>
</feature>
<evidence type="ECO:0000313" key="6">
    <source>
        <dbReference type="Proteomes" id="UP000583387"/>
    </source>
</evidence>
<gene>
    <name evidence="5" type="ORF">PSEWESI4_04119</name>
</gene>
<dbReference type="CDD" id="cd13401">
    <property type="entry name" value="Slt70-like"/>
    <property type="match status" value="1"/>
</dbReference>
<comment type="caution">
    <text evidence="5">The sequence shown here is derived from an EMBL/GenBank/DDBJ whole genome shotgun (WGS) entry which is preliminary data.</text>
</comment>
<organism evidence="5 6">
    <name type="scientific">Zestomonas carbonaria</name>
    <dbReference type="NCBI Taxonomy" id="2762745"/>
    <lineage>
        <taxon>Bacteria</taxon>
        <taxon>Pseudomonadati</taxon>
        <taxon>Pseudomonadota</taxon>
        <taxon>Gammaproteobacteria</taxon>
        <taxon>Pseudomonadales</taxon>
        <taxon>Pseudomonadaceae</taxon>
        <taxon>Zestomonas</taxon>
    </lineage>
</organism>
<name>A0A7U7ET58_9GAMM</name>
<keyword evidence="6" id="KW-1185">Reference proteome</keyword>
<evidence type="ECO:0008006" key="7">
    <source>
        <dbReference type="Google" id="ProtNLM"/>
    </source>
</evidence>
<reference evidence="5 6" key="1">
    <citation type="submission" date="2020-08" db="EMBL/GenBank/DDBJ databases">
        <authorList>
            <person name="Criscuolo A."/>
        </authorList>
    </citation>
    <scope>NUCLEOTIDE SEQUENCE [LARGE SCALE GENOMIC DNA]</scope>
    <source>
        <strain evidence="5">CIP111764</strain>
    </source>
</reference>
<protein>
    <recommendedName>
        <fullName evidence="7">Lytic transglycosylase</fullName>
    </recommendedName>
</protein>
<proteinExistence type="inferred from homology"/>
<dbReference type="GO" id="GO:0016020">
    <property type="term" value="C:membrane"/>
    <property type="evidence" value="ECO:0007669"/>
    <property type="project" value="InterPro"/>
</dbReference>
<sequence>MSIVSLTQHLNARREADAGVVQRPQLEVAAEQFEALFLQQILKQMRKASDALGAGNSLRGRDSETMRDFYDEVLAESLASRKQTGIADLLVKQLGGGGAQPEDLERAGALARQAELPRRPSMSVLGPLAGAWQRGVDSLGEVWQAGTAQFQALVDRVIQQESSGRADAVSSKGARGLMQLMPDTAREMAAELGLAYDEARLTSDAAYNKRLGSAYLGKMLERYDQHPALALAAYNAGPARVDEWLQRNGDPRSGEIGVGDWIERIPFRETRDYTRRILGGLSQADTSRFKSADDPVALQERTPMAALGGIHQSRSAAFAQPIRIERKESDS</sequence>
<dbReference type="RefSeq" id="WP_187673115.1">
    <property type="nucleotide sequence ID" value="NZ_CAJFCI010000079.1"/>
</dbReference>
<dbReference type="Gene3D" id="1.10.530.10">
    <property type="match status" value="1"/>
</dbReference>
<evidence type="ECO:0000259" key="3">
    <source>
        <dbReference type="Pfam" id="PF01464"/>
    </source>
</evidence>
<dbReference type="EMBL" id="CAJFCI010000079">
    <property type="protein sequence ID" value="CAD5109805.1"/>
    <property type="molecule type" value="Genomic_DNA"/>
</dbReference>
<evidence type="ECO:0000256" key="2">
    <source>
        <dbReference type="ARBA" id="ARBA00022795"/>
    </source>
</evidence>
<dbReference type="Pfam" id="PF10135">
    <property type="entry name" value="Rod-binding"/>
    <property type="match status" value="1"/>
</dbReference>
<dbReference type="AlphaFoldDB" id="A0A7U7ET58"/>
<dbReference type="GO" id="GO:0044781">
    <property type="term" value="P:bacterial-type flagellum organization"/>
    <property type="evidence" value="ECO:0007669"/>
    <property type="project" value="UniProtKB-KW"/>
</dbReference>
<dbReference type="PANTHER" id="PTHR37423">
    <property type="entry name" value="SOLUBLE LYTIC MUREIN TRANSGLYCOSYLASE-RELATED"/>
    <property type="match status" value="1"/>
</dbReference>
<dbReference type="InterPro" id="IPR019301">
    <property type="entry name" value="Flagellar_prot_FlgJ_N"/>
</dbReference>